<protein>
    <submittedName>
        <fullName evidence="9">S8 family peptidase</fullName>
    </submittedName>
</protein>
<dbReference type="InterPro" id="IPR023827">
    <property type="entry name" value="Peptidase_S8_Asp-AS"/>
</dbReference>
<dbReference type="InterPro" id="IPR019546">
    <property type="entry name" value="TAT_signal_bac_arc"/>
</dbReference>
<dbReference type="NCBIfam" id="TIGR01409">
    <property type="entry name" value="TAT_signal_seq"/>
    <property type="match status" value="1"/>
</dbReference>
<evidence type="ECO:0000256" key="7">
    <source>
        <dbReference type="RuleBase" id="RU003355"/>
    </source>
</evidence>
<comment type="caution">
    <text evidence="9">The sequence shown here is derived from an EMBL/GenBank/DDBJ whole genome shotgun (WGS) entry which is preliminary data.</text>
</comment>
<evidence type="ECO:0000256" key="1">
    <source>
        <dbReference type="ARBA" id="ARBA00011073"/>
    </source>
</evidence>
<dbReference type="Proteomes" id="UP001596099">
    <property type="component" value="Unassembled WGS sequence"/>
</dbReference>
<gene>
    <name evidence="9" type="ORF">ACFPYI_06440</name>
</gene>
<evidence type="ECO:0000256" key="2">
    <source>
        <dbReference type="ARBA" id="ARBA00022670"/>
    </source>
</evidence>
<dbReference type="AlphaFoldDB" id="A0ABD5RKA0"/>
<evidence type="ECO:0000259" key="8">
    <source>
        <dbReference type="Pfam" id="PF00082"/>
    </source>
</evidence>
<dbReference type="GO" id="GO:0006508">
    <property type="term" value="P:proteolysis"/>
    <property type="evidence" value="ECO:0007669"/>
    <property type="project" value="UniProtKB-KW"/>
</dbReference>
<accession>A0ABD5RKA0</accession>
<dbReference type="RefSeq" id="WP_247413882.1">
    <property type="nucleotide sequence ID" value="NZ_JALLGW010000001.1"/>
</dbReference>
<dbReference type="EMBL" id="JBHSQH010000001">
    <property type="protein sequence ID" value="MFC5970968.1"/>
    <property type="molecule type" value="Genomic_DNA"/>
</dbReference>
<evidence type="ECO:0000256" key="3">
    <source>
        <dbReference type="ARBA" id="ARBA00022723"/>
    </source>
</evidence>
<evidence type="ECO:0000256" key="5">
    <source>
        <dbReference type="ARBA" id="ARBA00022825"/>
    </source>
</evidence>
<dbReference type="InterPro" id="IPR036852">
    <property type="entry name" value="Peptidase_S8/S53_dom_sf"/>
</dbReference>
<dbReference type="PROSITE" id="PS00137">
    <property type="entry name" value="SUBTILASE_HIS"/>
    <property type="match status" value="1"/>
</dbReference>
<feature type="active site" description="Charge relay system" evidence="6">
    <location>
        <position position="189"/>
    </location>
</feature>
<dbReference type="PROSITE" id="PS51892">
    <property type="entry name" value="SUBTILASE"/>
    <property type="match status" value="1"/>
</dbReference>
<feature type="domain" description="Peptidase S8/S53" evidence="8">
    <location>
        <begin position="127"/>
        <end position="389"/>
    </location>
</feature>
<dbReference type="PROSITE" id="PS00138">
    <property type="entry name" value="SUBTILASE_SER"/>
    <property type="match status" value="1"/>
</dbReference>
<dbReference type="PANTHER" id="PTHR43806">
    <property type="entry name" value="PEPTIDASE S8"/>
    <property type="match status" value="1"/>
</dbReference>
<dbReference type="InterPro" id="IPR022398">
    <property type="entry name" value="Peptidase_S8_His-AS"/>
</dbReference>
<dbReference type="InterPro" id="IPR034202">
    <property type="entry name" value="Subtilisin_Carlsberg-like"/>
</dbReference>
<keyword evidence="3" id="KW-0479">Metal-binding</keyword>
<dbReference type="PANTHER" id="PTHR43806:SF11">
    <property type="entry name" value="CEREVISIN-RELATED"/>
    <property type="match status" value="1"/>
</dbReference>
<organism evidence="9 10">
    <name type="scientific">Halomarina salina</name>
    <dbReference type="NCBI Taxonomy" id="1872699"/>
    <lineage>
        <taxon>Archaea</taxon>
        <taxon>Methanobacteriati</taxon>
        <taxon>Methanobacteriota</taxon>
        <taxon>Stenosarchaea group</taxon>
        <taxon>Halobacteria</taxon>
        <taxon>Halobacteriales</taxon>
        <taxon>Natronomonadaceae</taxon>
        <taxon>Halomarina</taxon>
    </lineage>
</organism>
<dbReference type="CDD" id="cd07477">
    <property type="entry name" value="Peptidases_S8_Subtilisin_subset"/>
    <property type="match status" value="1"/>
</dbReference>
<dbReference type="Pfam" id="PF00082">
    <property type="entry name" value="Peptidase_S8"/>
    <property type="match status" value="1"/>
</dbReference>
<dbReference type="SUPFAM" id="SSF52743">
    <property type="entry name" value="Subtilisin-like"/>
    <property type="match status" value="1"/>
</dbReference>
<dbReference type="GO" id="GO:0046872">
    <property type="term" value="F:metal ion binding"/>
    <property type="evidence" value="ECO:0007669"/>
    <property type="project" value="UniProtKB-KW"/>
</dbReference>
<dbReference type="InterPro" id="IPR023828">
    <property type="entry name" value="Peptidase_S8_Ser-AS"/>
</dbReference>
<evidence type="ECO:0000313" key="10">
    <source>
        <dbReference type="Proteomes" id="UP001596099"/>
    </source>
</evidence>
<reference evidence="9 10" key="1">
    <citation type="journal article" date="2019" name="Int. J. Syst. Evol. Microbiol.">
        <title>The Global Catalogue of Microorganisms (GCM) 10K type strain sequencing project: providing services to taxonomists for standard genome sequencing and annotation.</title>
        <authorList>
            <consortium name="The Broad Institute Genomics Platform"/>
            <consortium name="The Broad Institute Genome Sequencing Center for Infectious Disease"/>
            <person name="Wu L."/>
            <person name="Ma J."/>
        </authorList>
    </citation>
    <scope>NUCLEOTIDE SEQUENCE [LARGE SCALE GENOMIC DNA]</scope>
    <source>
        <strain evidence="9 10">CGMCC 1.12543</strain>
    </source>
</reference>
<name>A0ABD5RKA0_9EURY</name>
<evidence type="ECO:0000313" key="9">
    <source>
        <dbReference type="EMBL" id="MFC5970968.1"/>
    </source>
</evidence>
<keyword evidence="4 6" id="KW-0378">Hydrolase</keyword>
<dbReference type="InterPro" id="IPR015500">
    <property type="entry name" value="Peptidase_S8_subtilisin-rel"/>
</dbReference>
<dbReference type="Gene3D" id="3.40.50.200">
    <property type="entry name" value="Peptidase S8/S53 domain"/>
    <property type="match status" value="1"/>
</dbReference>
<keyword evidence="10" id="KW-1185">Reference proteome</keyword>
<comment type="similarity">
    <text evidence="1 6 7">Belongs to the peptidase S8 family.</text>
</comment>
<keyword evidence="2 6" id="KW-0645">Protease</keyword>
<keyword evidence="5 6" id="KW-0720">Serine protease</keyword>
<dbReference type="PRINTS" id="PR00723">
    <property type="entry name" value="SUBTILISIN"/>
</dbReference>
<feature type="active site" description="Charge relay system" evidence="6">
    <location>
        <position position="136"/>
    </location>
</feature>
<proteinExistence type="inferred from homology"/>
<evidence type="ECO:0000256" key="4">
    <source>
        <dbReference type="ARBA" id="ARBA00022801"/>
    </source>
</evidence>
<dbReference type="InterPro" id="IPR000209">
    <property type="entry name" value="Peptidase_S8/S53_dom"/>
</dbReference>
<dbReference type="InterPro" id="IPR050131">
    <property type="entry name" value="Peptidase_S8_subtilisin-like"/>
</dbReference>
<evidence type="ECO:0000256" key="6">
    <source>
        <dbReference type="PROSITE-ProRule" id="PRU01240"/>
    </source>
</evidence>
<sequence length="401" mass="40413">MDRRRFLTGVGAAGSGLALGVGGWVTTSDVELVEVNVGYDEPAGLDAALGDAATVGREFGFDAVTLRLPKRLVEPLAARTDIRYVEANAEKRLFDTASVADLDAEQTLPSGVERIGAGVAHENGLTGAGAKVAVLDTGVASRHPDLRENLGEGKAFVESDHEVGDGEDDESGAADVAADLPAWQDTDGHGTHCAGIVGASDNEQGVRGVAPGASIHAIKVGSDSGGKSADIAAGLEYAADSGVHVANLSLGDEDPSDLIADACRYATEAGVLVVGAAGNVDVGEDNTVVRYPAAHESVLAVGALADEGELADFSLTGPEVELVAPGDDVLSTVPGDEYEEHSGTSMAAPHVAGAAALLMAEGCSSDEVRARLGETATDVGLDEDEQGQGVVDVAAALGIAT</sequence>
<dbReference type="GO" id="GO:0004252">
    <property type="term" value="F:serine-type endopeptidase activity"/>
    <property type="evidence" value="ECO:0007669"/>
    <property type="project" value="UniProtKB-UniRule"/>
</dbReference>
<dbReference type="PROSITE" id="PS00136">
    <property type="entry name" value="SUBTILASE_ASP"/>
    <property type="match status" value="1"/>
</dbReference>
<feature type="active site" description="Charge relay system" evidence="6">
    <location>
        <position position="345"/>
    </location>
</feature>